<dbReference type="Gramene" id="Kaladp0053s0311.1.v1.1">
    <property type="protein sequence ID" value="Kaladp0053s0311.1.v1.1"/>
    <property type="gene ID" value="Kaladp0053s0311.v1.1"/>
</dbReference>
<evidence type="ECO:0000259" key="11">
    <source>
        <dbReference type="PROSITE" id="PS50114"/>
    </source>
</evidence>
<reference evidence="12" key="1">
    <citation type="submission" date="2021-01" db="UniProtKB">
        <authorList>
            <consortium name="EnsemblPlants"/>
        </authorList>
    </citation>
    <scope>IDENTIFICATION</scope>
</reference>
<dbReference type="Gene3D" id="3.30.50.10">
    <property type="entry name" value="Erythroid Transcription Factor GATA-1, subunit A"/>
    <property type="match status" value="1"/>
</dbReference>
<evidence type="ECO:0000256" key="9">
    <source>
        <dbReference type="PROSITE-ProRule" id="PRU00094"/>
    </source>
</evidence>
<dbReference type="PANTHER" id="PTHR47172:SF1">
    <property type="entry name" value="GATA TRANSCRIPTION FACTOR 15"/>
    <property type="match status" value="1"/>
</dbReference>
<dbReference type="SUPFAM" id="SSF57716">
    <property type="entry name" value="Glucocorticoid receptor-like (DNA-binding domain)"/>
    <property type="match status" value="1"/>
</dbReference>
<evidence type="ECO:0000256" key="10">
    <source>
        <dbReference type="SAM" id="MobiDB-lite"/>
    </source>
</evidence>
<feature type="domain" description="GATA-type" evidence="11">
    <location>
        <begin position="27"/>
        <end position="57"/>
    </location>
</feature>
<keyword evidence="6" id="KW-0804">Transcription</keyword>
<keyword evidence="5" id="KW-0238">DNA-binding</keyword>
<evidence type="ECO:0000313" key="13">
    <source>
        <dbReference type="Proteomes" id="UP000594263"/>
    </source>
</evidence>
<dbReference type="EnsemblPlants" id="Kaladp0053s0311.2.v1.1">
    <property type="protein sequence ID" value="Kaladp0053s0311.2.v1.1"/>
    <property type="gene ID" value="Kaladp0053s0311.v1.1"/>
</dbReference>
<evidence type="ECO:0000256" key="7">
    <source>
        <dbReference type="ARBA" id="ARBA00024019"/>
    </source>
</evidence>
<feature type="region of interest" description="Disordered" evidence="10">
    <location>
        <begin position="66"/>
        <end position="86"/>
    </location>
</feature>
<evidence type="ECO:0000256" key="6">
    <source>
        <dbReference type="ARBA" id="ARBA00023163"/>
    </source>
</evidence>
<proteinExistence type="inferred from homology"/>
<dbReference type="PANTHER" id="PTHR47172">
    <property type="entry name" value="OS01G0976800 PROTEIN"/>
    <property type="match status" value="1"/>
</dbReference>
<keyword evidence="4" id="KW-0805">Transcription regulation</keyword>
<keyword evidence="1" id="KW-0479">Metal-binding</keyword>
<dbReference type="SMART" id="SM00401">
    <property type="entry name" value="ZnF_GATA"/>
    <property type="match status" value="1"/>
</dbReference>
<accession>A0A7N0U3C2</accession>
<dbReference type="PROSITE" id="PS00344">
    <property type="entry name" value="GATA_ZN_FINGER_1"/>
    <property type="match status" value="1"/>
</dbReference>
<protein>
    <recommendedName>
        <fullName evidence="11">GATA-type domain-containing protein</fullName>
    </recommendedName>
</protein>
<dbReference type="AlphaFoldDB" id="A0A7N0U3C2"/>
<dbReference type="Pfam" id="PF00320">
    <property type="entry name" value="GATA"/>
    <property type="match status" value="1"/>
</dbReference>
<organism evidence="12 13">
    <name type="scientific">Kalanchoe fedtschenkoi</name>
    <name type="common">Lavender scallops</name>
    <name type="synonym">South American air plant</name>
    <dbReference type="NCBI Taxonomy" id="63787"/>
    <lineage>
        <taxon>Eukaryota</taxon>
        <taxon>Viridiplantae</taxon>
        <taxon>Streptophyta</taxon>
        <taxon>Embryophyta</taxon>
        <taxon>Tracheophyta</taxon>
        <taxon>Spermatophyta</taxon>
        <taxon>Magnoliopsida</taxon>
        <taxon>eudicotyledons</taxon>
        <taxon>Gunneridae</taxon>
        <taxon>Pentapetalae</taxon>
        <taxon>Saxifragales</taxon>
        <taxon>Crassulaceae</taxon>
        <taxon>Kalanchoe</taxon>
    </lineage>
</organism>
<dbReference type="Proteomes" id="UP000594263">
    <property type="component" value="Unplaced"/>
</dbReference>
<keyword evidence="2 9" id="KW-0863">Zinc-finger</keyword>
<evidence type="ECO:0000256" key="1">
    <source>
        <dbReference type="ARBA" id="ARBA00022723"/>
    </source>
</evidence>
<evidence type="ECO:0000256" key="4">
    <source>
        <dbReference type="ARBA" id="ARBA00023015"/>
    </source>
</evidence>
<dbReference type="Gramene" id="Kaladp0053s0311.2.v1.1">
    <property type="protein sequence ID" value="Kaladp0053s0311.2.v1.1"/>
    <property type="gene ID" value="Kaladp0053s0311.v1.1"/>
</dbReference>
<dbReference type="GO" id="GO:0006355">
    <property type="term" value="P:regulation of DNA-templated transcription"/>
    <property type="evidence" value="ECO:0007669"/>
    <property type="project" value="InterPro"/>
</dbReference>
<dbReference type="PROSITE" id="PS50114">
    <property type="entry name" value="GATA_ZN_FINGER_2"/>
    <property type="match status" value="1"/>
</dbReference>
<dbReference type="CDD" id="cd00202">
    <property type="entry name" value="ZnF_GATA"/>
    <property type="match status" value="1"/>
</dbReference>
<evidence type="ECO:0000256" key="3">
    <source>
        <dbReference type="ARBA" id="ARBA00022833"/>
    </source>
</evidence>
<sequence length="147" mass="16492">MLAEEQMCDSTDDQGLDCKEVSLKKLCVDCGTSKTPLWRRGPAGPKSLCNACGIRSRKKRRALLGLAKSDEKKKEKDKKKSKHMMNNINIINERKNRSSCCCSSSNCYSDSMFMCDILKPPNVRIEELNEEQQAAVLLMALSHGFNS</sequence>
<comment type="similarity">
    <text evidence="7">Belongs to the type IV zinc-finger family. Class B subfamily.</text>
</comment>
<comment type="function">
    <text evidence="8">Transcriptional regulator that specifically binds 5'-GATA-3' or 5'-GAT-3' motifs within gene promoters.</text>
</comment>
<dbReference type="GO" id="GO:0008270">
    <property type="term" value="F:zinc ion binding"/>
    <property type="evidence" value="ECO:0007669"/>
    <property type="project" value="UniProtKB-KW"/>
</dbReference>
<evidence type="ECO:0000256" key="2">
    <source>
        <dbReference type="ARBA" id="ARBA00022771"/>
    </source>
</evidence>
<dbReference type="InterPro" id="IPR013088">
    <property type="entry name" value="Znf_NHR/GATA"/>
</dbReference>
<dbReference type="InterPro" id="IPR000679">
    <property type="entry name" value="Znf_GATA"/>
</dbReference>
<dbReference type="GO" id="GO:0043565">
    <property type="term" value="F:sequence-specific DNA binding"/>
    <property type="evidence" value="ECO:0007669"/>
    <property type="project" value="InterPro"/>
</dbReference>
<dbReference type="EnsemblPlants" id="Kaladp0053s0311.1.v1.1">
    <property type="protein sequence ID" value="Kaladp0053s0311.1.v1.1"/>
    <property type="gene ID" value="Kaladp0053s0311.v1.1"/>
</dbReference>
<evidence type="ECO:0000313" key="12">
    <source>
        <dbReference type="EnsemblPlants" id="Kaladp0053s0311.2.v1.1"/>
    </source>
</evidence>
<keyword evidence="13" id="KW-1185">Reference proteome</keyword>
<evidence type="ECO:0000256" key="8">
    <source>
        <dbReference type="ARBA" id="ARBA00037539"/>
    </source>
</evidence>
<evidence type="ECO:0000256" key="5">
    <source>
        <dbReference type="ARBA" id="ARBA00023125"/>
    </source>
</evidence>
<name>A0A7N0U3C2_KALFE</name>
<keyword evidence="3" id="KW-0862">Zinc</keyword>